<protein>
    <submittedName>
        <fullName evidence="1">33122_t:CDS:1</fullName>
    </submittedName>
</protein>
<proteinExistence type="predicted"/>
<accession>A0ACA9RPR4</accession>
<evidence type="ECO:0000313" key="2">
    <source>
        <dbReference type="Proteomes" id="UP000789920"/>
    </source>
</evidence>
<name>A0ACA9RPR4_9GLOM</name>
<gene>
    <name evidence="1" type="ORF">RPERSI_LOCUS21293</name>
</gene>
<organism evidence="1 2">
    <name type="scientific">Racocetra persica</name>
    <dbReference type="NCBI Taxonomy" id="160502"/>
    <lineage>
        <taxon>Eukaryota</taxon>
        <taxon>Fungi</taxon>
        <taxon>Fungi incertae sedis</taxon>
        <taxon>Mucoromycota</taxon>
        <taxon>Glomeromycotina</taxon>
        <taxon>Glomeromycetes</taxon>
        <taxon>Diversisporales</taxon>
        <taxon>Gigasporaceae</taxon>
        <taxon>Racocetra</taxon>
    </lineage>
</organism>
<feature type="non-terminal residue" evidence="1">
    <location>
        <position position="225"/>
    </location>
</feature>
<reference evidence="1" key="1">
    <citation type="submission" date="2021-06" db="EMBL/GenBank/DDBJ databases">
        <authorList>
            <person name="Kallberg Y."/>
            <person name="Tangrot J."/>
            <person name="Rosling A."/>
        </authorList>
    </citation>
    <scope>NUCLEOTIDE SEQUENCE</scope>
    <source>
        <strain evidence="1">MA461A</strain>
    </source>
</reference>
<dbReference type="EMBL" id="CAJVQC010062064">
    <property type="protein sequence ID" value="CAG8802332.1"/>
    <property type="molecule type" value="Genomic_DNA"/>
</dbReference>
<comment type="caution">
    <text evidence="1">The sequence shown here is derived from an EMBL/GenBank/DDBJ whole genome shotgun (WGS) entry which is preliminary data.</text>
</comment>
<keyword evidence="2" id="KW-1185">Reference proteome</keyword>
<dbReference type="Proteomes" id="UP000789920">
    <property type="component" value="Unassembled WGS sequence"/>
</dbReference>
<sequence length="225" mass="24925">MSRLHRQNRFADTFIKNIGNPEIQGNSNMHLLRSANLAPNSDVHPLLLTSQSDAAKVRYPGETAVYRSNNSQHGMQLLTMPENGVKTIVQLFQHGLDEDGGNDCLGFRDTNGTYTWQSYRQISERITNFGSGLIKFTGLNPKSHDKFGIFMKNCPEWVISDLAACHYSLITVALPSIHPRINDAINQINLTEISVIVASKDTLPIVFSVGVRGNDCVVLGVEKKS</sequence>
<evidence type="ECO:0000313" key="1">
    <source>
        <dbReference type="EMBL" id="CAG8802332.1"/>
    </source>
</evidence>